<dbReference type="RefSeq" id="WP_394150380.1">
    <property type="nucleotide sequence ID" value="NZ_JBGCUC010000029.1"/>
</dbReference>
<sequence length="163" mass="17464">MIKLASVISVSLLLGACSLNVPGLTSATNIPLEIKGYHIGDSVTVCPGKEKIYEKEKVLICDAKIASIANETTKSSNLYFYDGKLAYIHIAINQQQGLTQHTVLSALTQKFGPPARGGVPRTHIWTNGKNLMALNEIKGTLLLAGENADKIQSSLSAQDSKDL</sequence>
<feature type="signal peptide" evidence="1">
    <location>
        <begin position="1"/>
        <end position="27"/>
    </location>
</feature>
<dbReference type="PROSITE" id="PS51257">
    <property type="entry name" value="PROKAR_LIPOPROTEIN"/>
    <property type="match status" value="1"/>
</dbReference>
<accession>A0ABW7CRJ5</accession>
<evidence type="ECO:0000256" key="1">
    <source>
        <dbReference type="SAM" id="SignalP"/>
    </source>
</evidence>
<evidence type="ECO:0000313" key="3">
    <source>
        <dbReference type="Proteomes" id="UP001605250"/>
    </source>
</evidence>
<dbReference type="EMBL" id="JBGCUC010000029">
    <property type="protein sequence ID" value="MFG6078821.1"/>
    <property type="molecule type" value="Genomic_DNA"/>
</dbReference>
<protein>
    <recommendedName>
        <fullName evidence="4">Lipoprotein</fullName>
    </recommendedName>
</protein>
<dbReference type="Proteomes" id="UP001605250">
    <property type="component" value="Unassembled WGS sequence"/>
</dbReference>
<evidence type="ECO:0000313" key="2">
    <source>
        <dbReference type="EMBL" id="MFG6078821.1"/>
    </source>
</evidence>
<keyword evidence="1" id="KW-0732">Signal</keyword>
<name>A0ABW7CRJ5_9GAMM</name>
<comment type="caution">
    <text evidence="2">The sequence shown here is derived from an EMBL/GenBank/DDBJ whole genome shotgun (WGS) entry which is preliminary data.</text>
</comment>
<evidence type="ECO:0008006" key="4">
    <source>
        <dbReference type="Google" id="ProtNLM"/>
    </source>
</evidence>
<gene>
    <name evidence="2" type="ORF">AB3U87_21025</name>
</gene>
<organism evidence="2 3">
    <name type="scientific">Erwinia plantamica</name>
    <dbReference type="NCBI Taxonomy" id="3237104"/>
    <lineage>
        <taxon>Bacteria</taxon>
        <taxon>Pseudomonadati</taxon>
        <taxon>Pseudomonadota</taxon>
        <taxon>Gammaproteobacteria</taxon>
        <taxon>Enterobacterales</taxon>
        <taxon>Erwiniaceae</taxon>
        <taxon>Erwinia</taxon>
    </lineage>
</organism>
<feature type="chain" id="PRO_5046794974" description="Lipoprotein" evidence="1">
    <location>
        <begin position="28"/>
        <end position="163"/>
    </location>
</feature>
<proteinExistence type="predicted"/>
<reference evidence="2 3" key="1">
    <citation type="submission" date="2024-07" db="EMBL/GenBank/DDBJ databases">
        <title>Novel bacterial strain Erwinia sp. OPT-41 promoting growth of various crops.</title>
        <authorList>
            <person name="Egorshina A."/>
            <person name="Lukyantsev M.A."/>
            <person name="Golubev S.N."/>
            <person name="Muratova A.Y."/>
            <person name="Bulygina E.A."/>
        </authorList>
    </citation>
    <scope>NUCLEOTIDE SEQUENCE [LARGE SCALE GENOMIC DNA]</scope>
    <source>
        <strain evidence="2 3">OPT-41</strain>
    </source>
</reference>
<keyword evidence="3" id="KW-1185">Reference proteome</keyword>